<accession>A0A4U0FDD0</accession>
<dbReference type="PANTHER" id="PTHR32322:SF18">
    <property type="entry name" value="S-ADENOSYLMETHIONINE_S-ADENOSYLHOMOCYSTEINE TRANSPORTER"/>
    <property type="match status" value="1"/>
</dbReference>
<feature type="transmembrane region" description="Helical" evidence="7">
    <location>
        <begin position="51"/>
        <end position="69"/>
    </location>
</feature>
<comment type="subcellular location">
    <subcellularLocation>
        <location evidence="1">Cell membrane</location>
        <topology evidence="1">Multi-pass membrane protein</topology>
    </subcellularLocation>
</comment>
<dbReference type="PANTHER" id="PTHR32322">
    <property type="entry name" value="INNER MEMBRANE TRANSPORTER"/>
    <property type="match status" value="1"/>
</dbReference>
<protein>
    <submittedName>
        <fullName evidence="9">DMT family transporter</fullName>
    </submittedName>
</protein>
<dbReference type="InterPro" id="IPR050638">
    <property type="entry name" value="AA-Vitamin_Transporters"/>
</dbReference>
<evidence type="ECO:0000256" key="3">
    <source>
        <dbReference type="ARBA" id="ARBA00022475"/>
    </source>
</evidence>
<dbReference type="Pfam" id="PF00892">
    <property type="entry name" value="EamA"/>
    <property type="match status" value="2"/>
</dbReference>
<dbReference type="EMBL" id="SUPK01000006">
    <property type="protein sequence ID" value="TJY41272.1"/>
    <property type="molecule type" value="Genomic_DNA"/>
</dbReference>
<dbReference type="Proteomes" id="UP000309673">
    <property type="component" value="Unassembled WGS sequence"/>
</dbReference>
<comment type="caution">
    <text evidence="9">The sequence shown here is derived from an EMBL/GenBank/DDBJ whole genome shotgun (WGS) entry which is preliminary data.</text>
</comment>
<evidence type="ECO:0000256" key="7">
    <source>
        <dbReference type="SAM" id="Phobius"/>
    </source>
</evidence>
<keyword evidence="10" id="KW-1185">Reference proteome</keyword>
<evidence type="ECO:0000259" key="8">
    <source>
        <dbReference type="Pfam" id="PF00892"/>
    </source>
</evidence>
<feature type="transmembrane region" description="Helical" evidence="7">
    <location>
        <begin position="258"/>
        <end position="277"/>
    </location>
</feature>
<keyword evidence="6 7" id="KW-0472">Membrane</keyword>
<dbReference type="AlphaFoldDB" id="A0A4U0FDD0"/>
<feature type="transmembrane region" description="Helical" evidence="7">
    <location>
        <begin position="141"/>
        <end position="157"/>
    </location>
</feature>
<dbReference type="SUPFAM" id="SSF103481">
    <property type="entry name" value="Multidrug resistance efflux transporter EmrE"/>
    <property type="match status" value="2"/>
</dbReference>
<sequence>MTAQRFFTHPAGRPLAALGATLLWGSAFPLIKLSYQHMDIHRDETFEQILFAGYRFTLAGLIILAMMILMRIPFDRNPRSWAGIAKVSAFQTVCQYLFFYIGLSYATGTISSIIAGTTSFFQLLVAHFLYRNDRLTPMRGLGVFVGFAGIAVIWLQGESSGFSFGFGEILLIVSMFFGGLGNVLAKKESAHSNIFFLTGLQMFLGGVVLLSVGAFQTGILPFHMDGQAIAMLIYLAILSSAGFLLWNLLMKYNSVSSVSMYLALIPLFGVILSSILLHERLHPTILVSLCLIIVGIVIVNRVRLRKESSKNA</sequence>
<comment type="similarity">
    <text evidence="2">Belongs to the EamA transporter family.</text>
</comment>
<feature type="domain" description="EamA" evidence="8">
    <location>
        <begin position="15"/>
        <end position="154"/>
    </location>
</feature>
<dbReference type="InterPro" id="IPR000620">
    <property type="entry name" value="EamA_dom"/>
</dbReference>
<evidence type="ECO:0000256" key="2">
    <source>
        <dbReference type="ARBA" id="ARBA00007362"/>
    </source>
</evidence>
<feature type="transmembrane region" description="Helical" evidence="7">
    <location>
        <begin position="227"/>
        <end position="246"/>
    </location>
</feature>
<evidence type="ECO:0000256" key="4">
    <source>
        <dbReference type="ARBA" id="ARBA00022692"/>
    </source>
</evidence>
<keyword evidence="3" id="KW-1003">Cell membrane</keyword>
<keyword evidence="4 7" id="KW-0812">Transmembrane</keyword>
<dbReference type="GO" id="GO:0005886">
    <property type="term" value="C:plasma membrane"/>
    <property type="evidence" value="ECO:0007669"/>
    <property type="project" value="UniProtKB-SubCell"/>
</dbReference>
<feature type="transmembrane region" description="Helical" evidence="7">
    <location>
        <begin position="81"/>
        <end position="103"/>
    </location>
</feature>
<evidence type="ECO:0000256" key="1">
    <source>
        <dbReference type="ARBA" id="ARBA00004651"/>
    </source>
</evidence>
<feature type="transmembrane region" description="Helical" evidence="7">
    <location>
        <begin position="194"/>
        <end position="215"/>
    </location>
</feature>
<feature type="transmembrane region" description="Helical" evidence="7">
    <location>
        <begin position="283"/>
        <end position="302"/>
    </location>
</feature>
<evidence type="ECO:0000313" key="10">
    <source>
        <dbReference type="Proteomes" id="UP000309673"/>
    </source>
</evidence>
<proteinExistence type="inferred from homology"/>
<organism evidence="9 10">
    <name type="scientific">Cohnella pontilimi</name>
    <dbReference type="NCBI Taxonomy" id="2564100"/>
    <lineage>
        <taxon>Bacteria</taxon>
        <taxon>Bacillati</taxon>
        <taxon>Bacillota</taxon>
        <taxon>Bacilli</taxon>
        <taxon>Bacillales</taxon>
        <taxon>Paenibacillaceae</taxon>
        <taxon>Cohnella</taxon>
    </lineage>
</organism>
<dbReference type="OrthoDB" id="3190463at2"/>
<evidence type="ECO:0000256" key="6">
    <source>
        <dbReference type="ARBA" id="ARBA00023136"/>
    </source>
</evidence>
<evidence type="ECO:0000256" key="5">
    <source>
        <dbReference type="ARBA" id="ARBA00022989"/>
    </source>
</evidence>
<evidence type="ECO:0000313" key="9">
    <source>
        <dbReference type="EMBL" id="TJY41272.1"/>
    </source>
</evidence>
<dbReference type="InterPro" id="IPR037185">
    <property type="entry name" value="EmrE-like"/>
</dbReference>
<feature type="domain" description="EamA" evidence="8">
    <location>
        <begin position="166"/>
        <end position="300"/>
    </location>
</feature>
<feature type="transmembrane region" description="Helical" evidence="7">
    <location>
        <begin position="163"/>
        <end position="185"/>
    </location>
</feature>
<keyword evidence="5 7" id="KW-1133">Transmembrane helix</keyword>
<gene>
    <name evidence="9" type="ORF">E5161_12620</name>
</gene>
<dbReference type="RefSeq" id="WP_136778191.1">
    <property type="nucleotide sequence ID" value="NZ_SUPK01000006.1"/>
</dbReference>
<name>A0A4U0FDD0_9BACL</name>
<reference evidence="9 10" key="1">
    <citation type="submission" date="2019-04" db="EMBL/GenBank/DDBJ databases">
        <title>Cohnella sp. nov., isolated from soil.</title>
        <authorList>
            <person name="Kim W."/>
        </authorList>
    </citation>
    <scope>NUCLEOTIDE SEQUENCE [LARGE SCALE GENOMIC DNA]</scope>
    <source>
        <strain evidence="9 10">CAU 1483</strain>
    </source>
</reference>